<proteinExistence type="predicted"/>
<feature type="compositionally biased region" description="Low complexity" evidence="1">
    <location>
        <begin position="12"/>
        <end position="25"/>
    </location>
</feature>
<gene>
    <name evidence="2" type="ORF">CGOC_LOCUS4239</name>
</gene>
<reference evidence="2 3" key="1">
    <citation type="submission" date="2018-11" db="EMBL/GenBank/DDBJ databases">
        <authorList>
            <consortium name="Pathogen Informatics"/>
        </authorList>
    </citation>
    <scope>NUCLEOTIDE SEQUENCE [LARGE SCALE GENOMIC DNA]</scope>
</reference>
<accession>A0A3P6R5F7</accession>
<dbReference type="Proteomes" id="UP000271889">
    <property type="component" value="Unassembled WGS sequence"/>
</dbReference>
<feature type="non-terminal residue" evidence="2">
    <location>
        <position position="1"/>
    </location>
</feature>
<sequence length="103" mass="10587">ASEVVKSEPAAEDSASSASTDVATENAANHESSPAAINGDATNPAKKVATKRPGVRDDCVAKAPATKRTCLENGYEKKNGKLDSSPLKIKETRAENGSMTAVA</sequence>
<feature type="region of interest" description="Disordered" evidence="1">
    <location>
        <begin position="1"/>
        <end position="103"/>
    </location>
</feature>
<protein>
    <submittedName>
        <fullName evidence="2">Uncharacterized protein</fullName>
    </submittedName>
</protein>
<organism evidence="2 3">
    <name type="scientific">Cylicostephanus goldi</name>
    <name type="common">Nematode worm</name>
    <dbReference type="NCBI Taxonomy" id="71465"/>
    <lineage>
        <taxon>Eukaryota</taxon>
        <taxon>Metazoa</taxon>
        <taxon>Ecdysozoa</taxon>
        <taxon>Nematoda</taxon>
        <taxon>Chromadorea</taxon>
        <taxon>Rhabditida</taxon>
        <taxon>Rhabditina</taxon>
        <taxon>Rhabditomorpha</taxon>
        <taxon>Strongyloidea</taxon>
        <taxon>Strongylidae</taxon>
        <taxon>Cylicostephanus</taxon>
    </lineage>
</organism>
<dbReference type="EMBL" id="UYRV01011505">
    <property type="protein sequence ID" value="VDK58182.1"/>
    <property type="molecule type" value="Genomic_DNA"/>
</dbReference>
<evidence type="ECO:0000256" key="1">
    <source>
        <dbReference type="SAM" id="MobiDB-lite"/>
    </source>
</evidence>
<dbReference type="AlphaFoldDB" id="A0A3P6R5F7"/>
<keyword evidence="3" id="KW-1185">Reference proteome</keyword>
<evidence type="ECO:0000313" key="2">
    <source>
        <dbReference type="EMBL" id="VDK58182.1"/>
    </source>
</evidence>
<name>A0A3P6R5F7_CYLGO</name>
<evidence type="ECO:0000313" key="3">
    <source>
        <dbReference type="Proteomes" id="UP000271889"/>
    </source>
</evidence>